<evidence type="ECO:0000256" key="1">
    <source>
        <dbReference type="ARBA" id="ARBA00004123"/>
    </source>
</evidence>
<feature type="region of interest" description="Disordered" evidence="9">
    <location>
        <begin position="1"/>
        <end position="183"/>
    </location>
</feature>
<dbReference type="GO" id="GO:0005737">
    <property type="term" value="C:cytoplasm"/>
    <property type="evidence" value="ECO:0007669"/>
    <property type="project" value="UniProtKB-SubCell"/>
</dbReference>
<feature type="compositionally biased region" description="Low complexity" evidence="9">
    <location>
        <begin position="727"/>
        <end position="739"/>
    </location>
</feature>
<dbReference type="AlphaFoldDB" id="A0A127ZGF8"/>
<feature type="compositionally biased region" description="Polar residues" evidence="9">
    <location>
        <begin position="668"/>
        <end position="683"/>
    </location>
</feature>
<keyword evidence="6" id="KW-0963">Cytoplasm</keyword>
<feature type="region of interest" description="Disordered" evidence="9">
    <location>
        <begin position="666"/>
        <end position="803"/>
    </location>
</feature>
<evidence type="ECO:0000259" key="10">
    <source>
        <dbReference type="Pfam" id="PF09811"/>
    </source>
</evidence>
<proteinExistence type="inferred from homology"/>
<evidence type="ECO:0000256" key="5">
    <source>
        <dbReference type="ARBA" id="ARBA00018400"/>
    </source>
</evidence>
<evidence type="ECO:0000256" key="3">
    <source>
        <dbReference type="ARBA" id="ARBA00007096"/>
    </source>
</evidence>
<dbReference type="InterPro" id="IPR019191">
    <property type="entry name" value="Essential_protein_Yae1_N"/>
</dbReference>
<dbReference type="Pfam" id="PF09811">
    <property type="entry name" value="Yae1_N"/>
    <property type="match status" value="1"/>
</dbReference>
<accession>A0A127ZGF8</accession>
<dbReference type="EMBL" id="LK056684">
    <property type="protein sequence ID" value="CDU25201.1"/>
    <property type="molecule type" value="Genomic_DNA"/>
</dbReference>
<feature type="region of interest" description="Disordered" evidence="9">
    <location>
        <begin position="569"/>
        <end position="627"/>
    </location>
</feature>
<evidence type="ECO:0000256" key="7">
    <source>
        <dbReference type="ARBA" id="ARBA00023242"/>
    </source>
</evidence>
<feature type="compositionally biased region" description="Low complexity" evidence="9">
    <location>
        <begin position="102"/>
        <end position="113"/>
    </location>
</feature>
<protein>
    <recommendedName>
        <fullName evidence="5">Protein YAE1</fullName>
    </recommendedName>
    <alternativeName>
        <fullName evidence="4">Protein yae1</fullName>
    </alternativeName>
</protein>
<feature type="region of interest" description="Disordered" evidence="9">
    <location>
        <begin position="248"/>
        <end position="293"/>
    </location>
</feature>
<gene>
    <name evidence="11" type="ORF">SPSC_05035</name>
</gene>
<dbReference type="PANTHER" id="PTHR18829:SF0">
    <property type="entry name" value="PROTEIN YAE1 HOMOLOG"/>
    <property type="match status" value="1"/>
</dbReference>
<evidence type="ECO:0000256" key="9">
    <source>
        <dbReference type="SAM" id="MobiDB-lite"/>
    </source>
</evidence>
<evidence type="ECO:0000256" key="4">
    <source>
        <dbReference type="ARBA" id="ARBA00017286"/>
    </source>
</evidence>
<feature type="compositionally biased region" description="Polar residues" evidence="9">
    <location>
        <begin position="771"/>
        <end position="785"/>
    </location>
</feature>
<comment type="similarity">
    <text evidence="3">Belongs to the YAE1 family.</text>
</comment>
<feature type="domain" description="Essential protein Yae1 N-terminal" evidence="10">
    <location>
        <begin position="198"/>
        <end position="236"/>
    </location>
</feature>
<keyword evidence="8" id="KW-0175">Coiled coil</keyword>
<dbReference type="PANTHER" id="PTHR18829">
    <property type="entry name" value="PROTEIN YAE1 HOMOLOG"/>
    <property type="match status" value="1"/>
</dbReference>
<organism evidence="11">
    <name type="scientific">Sporisorium scitamineum</name>
    <dbReference type="NCBI Taxonomy" id="49012"/>
    <lineage>
        <taxon>Eukaryota</taxon>
        <taxon>Fungi</taxon>
        <taxon>Dikarya</taxon>
        <taxon>Basidiomycota</taxon>
        <taxon>Ustilaginomycotina</taxon>
        <taxon>Ustilaginomycetes</taxon>
        <taxon>Ustilaginales</taxon>
        <taxon>Ustilaginaceae</taxon>
        <taxon>Sporisorium</taxon>
    </lineage>
</organism>
<feature type="compositionally biased region" description="Low complexity" evidence="9">
    <location>
        <begin position="281"/>
        <end position="290"/>
    </location>
</feature>
<dbReference type="OrthoDB" id="20086at2759"/>
<reference evidence="11" key="1">
    <citation type="submission" date="2014-06" db="EMBL/GenBank/DDBJ databases">
        <authorList>
            <person name="Ju J."/>
            <person name="Zhang J."/>
        </authorList>
    </citation>
    <scope>NUCLEOTIDE SEQUENCE</scope>
    <source>
        <strain evidence="11">SscI8</strain>
    </source>
</reference>
<dbReference type="InterPro" id="IPR038881">
    <property type="entry name" value="Yae1-like"/>
</dbReference>
<name>A0A127ZGF8_9BASI</name>
<feature type="compositionally biased region" description="Low complexity" evidence="9">
    <location>
        <begin position="1"/>
        <end position="10"/>
    </location>
</feature>
<feature type="compositionally biased region" description="Low complexity" evidence="9">
    <location>
        <begin position="507"/>
        <end position="519"/>
    </location>
</feature>
<feature type="compositionally biased region" description="Polar residues" evidence="9">
    <location>
        <begin position="47"/>
        <end position="71"/>
    </location>
</feature>
<feature type="compositionally biased region" description="Polar residues" evidence="9">
    <location>
        <begin position="527"/>
        <end position="538"/>
    </location>
</feature>
<feature type="compositionally biased region" description="Low complexity" evidence="9">
    <location>
        <begin position="122"/>
        <end position="148"/>
    </location>
</feature>
<feature type="compositionally biased region" description="Acidic residues" evidence="9">
    <location>
        <begin position="794"/>
        <end position="803"/>
    </location>
</feature>
<evidence type="ECO:0000256" key="8">
    <source>
        <dbReference type="SAM" id="Coils"/>
    </source>
</evidence>
<comment type="subcellular location">
    <subcellularLocation>
        <location evidence="2">Cytoplasm</location>
    </subcellularLocation>
    <subcellularLocation>
        <location evidence="1">Nucleus</location>
    </subcellularLocation>
</comment>
<sequence>MDPSSSSSQQEASNLKTPQMDQSDWTSSATPTSSTPSRQAFPRRLSLLQNDTASPIRASSSEDSTRKTSFTGPKPLSLASQSVTSTTSSTGSAETPRQSKRSSITYIPSPSTSVRPDEGQLSRAPSTSSASGRTRTGSISRATAGADSAARRRPSQASQANSDADDWLMNDHDASNSAARSMAERDSAKVEALFNDTGYREGITAGKLSTLQSGFDQGFNEVGATLGRQVGVLRGQVAALLLLTSSPTSTFPSSSGAATATAVTAGRKGPTRTRGLNNSPTTGSGAGASSLPILTNPSLEQAKLELRHLAKELDELTLGRLAEPDYQAMEHEREHQDGGVDVHGHRPTSRRTLSLSSDDSSTSRDLLRLIAEKERRCFELREELSSEEATLKQLRSAWQRMATKELAYSTPATSHRRDGSTASNTSDVATDAWNSFSSKLPGSFKTQLNNLNTLLESIANPEVAPEPVEKQASLGKAALSGGEENGMLRPTGGGLSVLEEEGSDVGSAALSPRSPRSPAVGMELPHSDSTSPNTTLVPRSSSQLVALAQQDSQALGFTVDANGIAHPTLAIDEVGPPTPPKPPTARNSSGGNAWTRPTSVLGSLSTLQSKLAPTTDSSATDEAGSGGGGFASMFAKRLKEARSNASDLLREAERKLGNAMTIDDLLGVTTTSPHPSQPRSPQITLDEASVDSSYAPSPSPWYEAAGGAPRRSSERKLSPATEEMGRRVSSSSSRSSSGSLNAPPARVGSPHGSAVIGGAPGAAGVFGMLLGSQTELGGRRQSGSANGWGWGGKDDEDDEGWGG</sequence>
<feature type="compositionally biased region" description="Low complexity" evidence="9">
    <location>
        <begin position="77"/>
        <end position="95"/>
    </location>
</feature>
<keyword evidence="7" id="KW-0539">Nucleus</keyword>
<feature type="compositionally biased region" description="Low complexity" evidence="9">
    <location>
        <begin position="26"/>
        <end position="37"/>
    </location>
</feature>
<feature type="region of interest" description="Disordered" evidence="9">
    <location>
        <begin position="331"/>
        <end position="360"/>
    </location>
</feature>
<feature type="compositionally biased region" description="Low complexity" evidence="9">
    <location>
        <begin position="350"/>
        <end position="360"/>
    </location>
</feature>
<feature type="compositionally biased region" description="Low complexity" evidence="9">
    <location>
        <begin position="248"/>
        <end position="266"/>
    </location>
</feature>
<feature type="region of interest" description="Disordered" evidence="9">
    <location>
        <begin position="479"/>
        <end position="538"/>
    </location>
</feature>
<dbReference type="GO" id="GO:0005634">
    <property type="term" value="C:nucleus"/>
    <property type="evidence" value="ECO:0007669"/>
    <property type="project" value="UniProtKB-SubCell"/>
</dbReference>
<feature type="compositionally biased region" description="Low complexity" evidence="9">
    <location>
        <begin position="752"/>
        <end position="767"/>
    </location>
</feature>
<feature type="compositionally biased region" description="Basic and acidic residues" evidence="9">
    <location>
        <begin position="331"/>
        <end position="344"/>
    </location>
</feature>
<feature type="compositionally biased region" description="Polar residues" evidence="9">
    <location>
        <begin position="585"/>
        <end position="616"/>
    </location>
</feature>
<feature type="coiled-coil region" evidence="8">
    <location>
        <begin position="370"/>
        <end position="397"/>
    </location>
</feature>
<feature type="compositionally biased region" description="Polar residues" evidence="9">
    <location>
        <begin position="11"/>
        <end position="25"/>
    </location>
</feature>
<evidence type="ECO:0000256" key="2">
    <source>
        <dbReference type="ARBA" id="ARBA00004496"/>
    </source>
</evidence>
<evidence type="ECO:0000313" key="11">
    <source>
        <dbReference type="EMBL" id="CDU25201.1"/>
    </source>
</evidence>
<evidence type="ECO:0000256" key="6">
    <source>
        <dbReference type="ARBA" id="ARBA00022490"/>
    </source>
</evidence>